<dbReference type="VEuPathDB" id="VectorBase:AALB010467"/>
<evidence type="ECO:0000256" key="1">
    <source>
        <dbReference type="SAM" id="Coils"/>
    </source>
</evidence>
<evidence type="ECO:0000313" key="4">
    <source>
        <dbReference type="Proteomes" id="UP000069272"/>
    </source>
</evidence>
<sequence>MADDGTSAPAAGVTEGGAASPKKSAASPASPTGSTTSGGSSSWWGSWIDTARTKSASVLEAVKNDLTELSTVVKSEATSASEALGRTLHLGEPDSTVGAMKKSFSSFLGQVTEALVPSLEDDEETEAVLITADGTVTLTGFHKHLAELQAREDTYLEEPADELREKYKRWMEVVEQEQFTEPRLSKHLASSTILNEKYVALVPSRVAHMEFWKRYLFKKALLEDAIANAEIAERKAKAAAASAETVAPNKTIVQTDQPRRAIEEVEEGKRNGDFPVSRLSTLSSLNSVETTPEEPSYPIADDLAWAEVPEFDATNIELSEEEQARLLEEYEQEIREREKSLTGSGIGKLELVDEALLVQSDIEGTPQRTKPTKAPASGSNKQQSKKDTNAKEQQQRAGGQKSNNQQQQQQQQHQQHNKASTQKQAGNKASGQGVTGKTVNKNALPANSKKGGGASQPAQQSPATQASAKKDGALKIDKNHFTKEAEASSSNSDESWEKEFEME</sequence>
<dbReference type="Gene3D" id="1.10.3970.10">
    <property type="entry name" value="BSD domain"/>
    <property type="match status" value="1"/>
</dbReference>
<feature type="compositionally biased region" description="Polar residues" evidence="2">
    <location>
        <begin position="417"/>
        <end position="441"/>
    </location>
</feature>
<name>A0A182FV82_ANOAL</name>
<dbReference type="AlphaFoldDB" id="A0A182FV82"/>
<accession>A0A182FV82</accession>
<organism evidence="3 4">
    <name type="scientific">Anopheles albimanus</name>
    <name type="common">New world malaria mosquito</name>
    <dbReference type="NCBI Taxonomy" id="7167"/>
    <lineage>
        <taxon>Eukaryota</taxon>
        <taxon>Metazoa</taxon>
        <taxon>Ecdysozoa</taxon>
        <taxon>Arthropoda</taxon>
        <taxon>Hexapoda</taxon>
        <taxon>Insecta</taxon>
        <taxon>Pterygota</taxon>
        <taxon>Neoptera</taxon>
        <taxon>Endopterygota</taxon>
        <taxon>Diptera</taxon>
        <taxon>Nematocera</taxon>
        <taxon>Culicoidea</taxon>
        <taxon>Culicidae</taxon>
        <taxon>Anophelinae</taxon>
        <taxon>Anopheles</taxon>
    </lineage>
</organism>
<feature type="compositionally biased region" description="Low complexity" evidence="2">
    <location>
        <begin position="16"/>
        <end position="43"/>
    </location>
</feature>
<protein>
    <submittedName>
        <fullName evidence="3">BSD domain-containing protein</fullName>
    </submittedName>
</protein>
<dbReference type="SUPFAM" id="SSF140383">
    <property type="entry name" value="BSD domain-like"/>
    <property type="match status" value="1"/>
</dbReference>
<dbReference type="PANTHER" id="PTHR16019:SF5">
    <property type="entry name" value="BSD DOMAIN-CONTAINING PROTEIN 1"/>
    <property type="match status" value="1"/>
</dbReference>
<dbReference type="InterPro" id="IPR035925">
    <property type="entry name" value="BSD_dom_sf"/>
</dbReference>
<feature type="region of interest" description="Disordered" evidence="2">
    <location>
        <begin position="360"/>
        <end position="503"/>
    </location>
</feature>
<feature type="compositionally biased region" description="Basic and acidic residues" evidence="2">
    <location>
        <begin position="468"/>
        <end position="486"/>
    </location>
</feature>
<feature type="compositionally biased region" description="Basic and acidic residues" evidence="2">
    <location>
        <begin position="384"/>
        <end position="394"/>
    </location>
</feature>
<feature type="compositionally biased region" description="Low complexity" evidence="2">
    <location>
        <begin position="455"/>
        <end position="467"/>
    </location>
</feature>
<keyword evidence="1" id="KW-0175">Coiled coil</keyword>
<reference evidence="3" key="2">
    <citation type="submission" date="2022-08" db="UniProtKB">
        <authorList>
            <consortium name="EnsemblMetazoa"/>
        </authorList>
    </citation>
    <scope>IDENTIFICATION</scope>
    <source>
        <strain evidence="3">STECLA/ALBI9_A</strain>
    </source>
</reference>
<dbReference type="PANTHER" id="PTHR16019">
    <property type="entry name" value="SYNAPSE-ASSOCIATED PROTEIN"/>
    <property type="match status" value="1"/>
</dbReference>
<feature type="region of interest" description="Disordered" evidence="2">
    <location>
        <begin position="1"/>
        <end position="43"/>
    </location>
</feature>
<dbReference type="GO" id="GO:0005737">
    <property type="term" value="C:cytoplasm"/>
    <property type="evidence" value="ECO:0007669"/>
    <property type="project" value="TreeGrafter"/>
</dbReference>
<feature type="coiled-coil region" evidence="1">
    <location>
        <begin position="313"/>
        <end position="340"/>
    </location>
</feature>
<feature type="compositionally biased region" description="Polar residues" evidence="2">
    <location>
        <begin position="395"/>
        <end position="404"/>
    </location>
</feature>
<dbReference type="InterPro" id="IPR051494">
    <property type="entry name" value="BSD_domain-containing"/>
</dbReference>
<dbReference type="STRING" id="7167.A0A182FV82"/>
<keyword evidence="4" id="KW-1185">Reference proteome</keyword>
<dbReference type="Proteomes" id="UP000069272">
    <property type="component" value="Chromosome 3R"/>
</dbReference>
<evidence type="ECO:0000313" key="3">
    <source>
        <dbReference type="EnsemblMetazoa" id="AALB010467-PA"/>
    </source>
</evidence>
<dbReference type="VEuPathDB" id="VectorBase:AALB20_036105"/>
<reference evidence="3 4" key="1">
    <citation type="journal article" date="2017" name="G3 (Bethesda)">
        <title>The Physical Genome Mapping of Anopheles albimanus Corrected Scaffold Misassemblies and Identified Interarm Rearrangements in Genus Anopheles.</title>
        <authorList>
            <person name="Artemov G.N."/>
            <person name="Peery A.N."/>
            <person name="Jiang X."/>
            <person name="Tu Z."/>
            <person name="Stegniy V.N."/>
            <person name="Sharakhova M.V."/>
            <person name="Sharakhov I.V."/>
        </authorList>
    </citation>
    <scope>NUCLEOTIDE SEQUENCE [LARGE SCALE GENOMIC DNA]</scope>
    <source>
        <strain evidence="3 4">ALBI9_A</strain>
    </source>
</reference>
<dbReference type="PROSITE" id="PS50858">
    <property type="entry name" value="BSD"/>
    <property type="match status" value="1"/>
</dbReference>
<feature type="compositionally biased region" description="Low complexity" evidence="2">
    <location>
        <begin position="405"/>
        <end position="414"/>
    </location>
</feature>
<dbReference type="InterPro" id="IPR005607">
    <property type="entry name" value="BSD_dom"/>
</dbReference>
<evidence type="ECO:0000256" key="2">
    <source>
        <dbReference type="SAM" id="MobiDB-lite"/>
    </source>
</evidence>
<dbReference type="EnsemblMetazoa" id="AALB010467-RA">
    <property type="protein sequence ID" value="AALB010467-PA"/>
    <property type="gene ID" value="AALB010467"/>
</dbReference>
<proteinExistence type="predicted"/>